<feature type="non-terminal residue" evidence="1">
    <location>
        <position position="101"/>
    </location>
</feature>
<reference evidence="1" key="1">
    <citation type="journal article" date="2023" name="DNA Res.">
        <title>Chromosome-level genome assembly of Phrynocephalus forsythii using third-generation DNA sequencing and Hi-C analysis.</title>
        <authorList>
            <person name="Qi Y."/>
            <person name="Zhao W."/>
            <person name="Zhao Y."/>
            <person name="Niu C."/>
            <person name="Cao S."/>
            <person name="Zhang Y."/>
        </authorList>
    </citation>
    <scope>NUCLEOTIDE SEQUENCE</scope>
    <source>
        <tissue evidence="1">Muscle</tissue>
    </source>
</reference>
<organism evidence="1 2">
    <name type="scientific">Phrynocephalus forsythii</name>
    <dbReference type="NCBI Taxonomy" id="171643"/>
    <lineage>
        <taxon>Eukaryota</taxon>
        <taxon>Metazoa</taxon>
        <taxon>Chordata</taxon>
        <taxon>Craniata</taxon>
        <taxon>Vertebrata</taxon>
        <taxon>Euteleostomi</taxon>
        <taxon>Lepidosauria</taxon>
        <taxon>Squamata</taxon>
        <taxon>Bifurcata</taxon>
        <taxon>Unidentata</taxon>
        <taxon>Episquamata</taxon>
        <taxon>Toxicofera</taxon>
        <taxon>Iguania</taxon>
        <taxon>Acrodonta</taxon>
        <taxon>Agamidae</taxon>
        <taxon>Agaminae</taxon>
        <taxon>Phrynocephalus</taxon>
    </lineage>
</organism>
<evidence type="ECO:0000313" key="1">
    <source>
        <dbReference type="EMBL" id="KAJ7341269.1"/>
    </source>
</evidence>
<gene>
    <name evidence="1" type="ORF">JRQ81_005173</name>
</gene>
<dbReference type="EMBL" id="JAPFRF010000002">
    <property type="protein sequence ID" value="KAJ7341269.1"/>
    <property type="molecule type" value="Genomic_DNA"/>
</dbReference>
<accession>A0A9Q0Y599</accession>
<comment type="caution">
    <text evidence="1">The sequence shown here is derived from an EMBL/GenBank/DDBJ whole genome shotgun (WGS) entry which is preliminary data.</text>
</comment>
<sequence length="101" mass="11818">KLKDLEESLRWQGVWPSPLLYWKGKYKNTPFAERLCSCPLREIETTEHMLFTCPLYEAASKEFIIPLMERIPGCSEGKRLVFLLSDADTKNTCQMARFCMH</sequence>
<dbReference type="Proteomes" id="UP001142489">
    <property type="component" value="Unassembled WGS sequence"/>
</dbReference>
<evidence type="ECO:0000313" key="2">
    <source>
        <dbReference type="Proteomes" id="UP001142489"/>
    </source>
</evidence>
<proteinExistence type="predicted"/>
<protein>
    <submittedName>
        <fullName evidence="1">Uncharacterized protein</fullName>
    </submittedName>
</protein>
<feature type="non-terminal residue" evidence="1">
    <location>
        <position position="1"/>
    </location>
</feature>
<name>A0A9Q0Y599_9SAUR</name>
<keyword evidence="2" id="KW-1185">Reference proteome</keyword>
<dbReference type="AlphaFoldDB" id="A0A9Q0Y599"/>